<evidence type="ECO:0000256" key="2">
    <source>
        <dbReference type="ARBA" id="ARBA00022553"/>
    </source>
</evidence>
<dbReference type="Gene3D" id="1.10.1660.10">
    <property type="match status" value="1"/>
</dbReference>
<dbReference type="Pfam" id="PF13411">
    <property type="entry name" value="MerR_1"/>
    <property type="match status" value="1"/>
</dbReference>
<evidence type="ECO:0000256" key="1">
    <source>
        <dbReference type="ARBA" id="ARBA00018672"/>
    </source>
</evidence>
<evidence type="ECO:0000313" key="9">
    <source>
        <dbReference type="EMBL" id="MCM1989444.1"/>
    </source>
</evidence>
<dbReference type="GO" id="GO:0006355">
    <property type="term" value="P:regulation of DNA-templated transcription"/>
    <property type="evidence" value="ECO:0007669"/>
    <property type="project" value="InterPro"/>
</dbReference>
<evidence type="ECO:0000259" key="7">
    <source>
        <dbReference type="PROSITE" id="PS50110"/>
    </source>
</evidence>
<dbReference type="SUPFAM" id="SSF52172">
    <property type="entry name" value="CheY-like"/>
    <property type="match status" value="1"/>
</dbReference>
<evidence type="ECO:0000259" key="8">
    <source>
        <dbReference type="PROSITE" id="PS50937"/>
    </source>
</evidence>
<keyword evidence="3" id="KW-0902">Two-component regulatory system</keyword>
<dbReference type="PROSITE" id="PS00552">
    <property type="entry name" value="HTH_MERR_1"/>
    <property type="match status" value="1"/>
</dbReference>
<feature type="coiled-coil region" evidence="6">
    <location>
        <begin position="83"/>
        <end position="117"/>
    </location>
</feature>
<proteinExistence type="predicted"/>
<reference evidence="9" key="2">
    <citation type="submission" date="2021-04" db="EMBL/GenBank/DDBJ databases">
        <authorList>
            <person name="Dong X."/>
        </authorList>
    </citation>
    <scope>NUCLEOTIDE SEQUENCE</scope>
    <source>
        <strain evidence="9">ZWT</strain>
    </source>
</reference>
<evidence type="ECO:0000256" key="5">
    <source>
        <dbReference type="PROSITE-ProRule" id="PRU00169"/>
    </source>
</evidence>
<dbReference type="SUPFAM" id="SSF46955">
    <property type="entry name" value="Putative DNA-binding domain"/>
    <property type="match status" value="1"/>
</dbReference>
<dbReference type="SMART" id="SM00448">
    <property type="entry name" value="REC"/>
    <property type="match status" value="1"/>
</dbReference>
<dbReference type="Proteomes" id="UP001056429">
    <property type="component" value="Unassembled WGS sequence"/>
</dbReference>
<evidence type="ECO:0000256" key="6">
    <source>
        <dbReference type="SAM" id="Coils"/>
    </source>
</evidence>
<comment type="function">
    <text evidence="4">May play the central regulatory role in sporulation. It may be an element of the effector pathway responsible for the activation of sporulation genes in response to nutritional stress. Spo0A may act in concert with spo0H (a sigma factor) to control the expression of some genes that are critical to the sporulation process.</text>
</comment>
<feature type="domain" description="HTH merR-type" evidence="8">
    <location>
        <begin position="6"/>
        <end position="76"/>
    </location>
</feature>
<evidence type="ECO:0000313" key="10">
    <source>
        <dbReference type="Proteomes" id="UP001056429"/>
    </source>
</evidence>
<feature type="domain" description="Response regulatory" evidence="7">
    <location>
        <begin position="124"/>
        <end position="239"/>
    </location>
</feature>
<dbReference type="InterPro" id="IPR001789">
    <property type="entry name" value="Sig_transdc_resp-reg_receiver"/>
</dbReference>
<keyword evidence="2 5" id="KW-0597">Phosphoprotein</keyword>
<dbReference type="GO" id="GO:0000160">
    <property type="term" value="P:phosphorelay signal transduction system"/>
    <property type="evidence" value="ECO:0007669"/>
    <property type="project" value="UniProtKB-KW"/>
</dbReference>
<feature type="modified residue" description="4-aspartylphosphate" evidence="5">
    <location>
        <position position="174"/>
    </location>
</feature>
<sequence>MNEFKMKSIGEIAKIVQVSVSTLRYYDEIGLLKPIHIDEVSKYRYYSDEQVSQLLRILELKKYGFNLDAIRGLLNETSDENIVSAYKSKVKELTCDMKEINDAKKMLLNRIENYDLKDNHVNKKILIVDDSSFLKEIVREFLTNYDFRVIGEASNGLEGIAKYKALKPDVVIMDIGMPELDGISATKELIQCFPDAKIVMCSAKSELSNVILSMRNGAMDFIPKPFSQEHVINSINRVLDGDFVSKVDMNFIDEIINDKEVTESIKRTKLSLQQISKVLDIIRSDVSSKKSDLLKFVTELN</sequence>
<dbReference type="AlphaFoldDB" id="A0A9J6NZD9"/>
<evidence type="ECO:0000256" key="3">
    <source>
        <dbReference type="ARBA" id="ARBA00023012"/>
    </source>
</evidence>
<name>A0A9J6NZD9_9CLOT</name>
<comment type="caution">
    <text evidence="9">The sequence shown here is derived from an EMBL/GenBank/DDBJ whole genome shotgun (WGS) entry which is preliminary data.</text>
</comment>
<keyword evidence="10" id="KW-1185">Reference proteome</keyword>
<dbReference type="Pfam" id="PF00072">
    <property type="entry name" value="Response_reg"/>
    <property type="match status" value="1"/>
</dbReference>
<keyword evidence="6" id="KW-0175">Coiled coil</keyword>
<dbReference type="Gene3D" id="3.40.50.2300">
    <property type="match status" value="1"/>
</dbReference>
<gene>
    <name evidence="9" type="ORF">KDK92_06805</name>
</gene>
<dbReference type="PROSITE" id="PS50110">
    <property type="entry name" value="RESPONSE_REGULATORY"/>
    <property type="match status" value="1"/>
</dbReference>
<dbReference type="RefSeq" id="WP_250858439.1">
    <property type="nucleotide sequence ID" value="NZ_JAGSOJ010000001.1"/>
</dbReference>
<dbReference type="EMBL" id="JAGSOJ010000001">
    <property type="protein sequence ID" value="MCM1989444.1"/>
    <property type="molecule type" value="Genomic_DNA"/>
</dbReference>
<protein>
    <recommendedName>
        <fullName evidence="1">Stage 0 sporulation protein A homolog</fullName>
    </recommendedName>
</protein>
<dbReference type="InterPro" id="IPR011006">
    <property type="entry name" value="CheY-like_superfamily"/>
</dbReference>
<accession>A0A9J6NZD9</accession>
<dbReference type="PROSITE" id="PS50937">
    <property type="entry name" value="HTH_MERR_2"/>
    <property type="match status" value="1"/>
</dbReference>
<dbReference type="InterPro" id="IPR050595">
    <property type="entry name" value="Bact_response_regulator"/>
</dbReference>
<dbReference type="PANTHER" id="PTHR44591:SF14">
    <property type="entry name" value="PROTEIN PILG"/>
    <property type="match status" value="1"/>
</dbReference>
<dbReference type="PANTHER" id="PTHR44591">
    <property type="entry name" value="STRESS RESPONSE REGULATOR PROTEIN 1"/>
    <property type="match status" value="1"/>
</dbReference>
<reference evidence="9" key="1">
    <citation type="journal article" date="2021" name="mSystems">
        <title>Bacteria and Archaea Synergistically Convert Glycine Betaine to Biogenic Methane in the Formosa Cold Seep of the South China Sea.</title>
        <authorList>
            <person name="Li L."/>
            <person name="Zhang W."/>
            <person name="Zhang S."/>
            <person name="Song L."/>
            <person name="Sun Q."/>
            <person name="Zhang H."/>
            <person name="Xiang H."/>
            <person name="Dong X."/>
        </authorList>
    </citation>
    <scope>NUCLEOTIDE SEQUENCE</scope>
    <source>
        <strain evidence="9">ZWT</strain>
    </source>
</reference>
<dbReference type="InterPro" id="IPR000551">
    <property type="entry name" value="MerR-type_HTH_dom"/>
</dbReference>
<organism evidence="9 10">
    <name type="scientific">Oceanirhabdus seepicola</name>
    <dbReference type="NCBI Taxonomy" id="2828781"/>
    <lineage>
        <taxon>Bacteria</taxon>
        <taxon>Bacillati</taxon>
        <taxon>Bacillota</taxon>
        <taxon>Clostridia</taxon>
        <taxon>Eubacteriales</taxon>
        <taxon>Clostridiaceae</taxon>
        <taxon>Oceanirhabdus</taxon>
    </lineage>
</organism>
<evidence type="ECO:0000256" key="4">
    <source>
        <dbReference type="ARBA" id="ARBA00024867"/>
    </source>
</evidence>
<dbReference type="SMART" id="SM00422">
    <property type="entry name" value="HTH_MERR"/>
    <property type="match status" value="1"/>
</dbReference>
<dbReference type="GO" id="GO:0003677">
    <property type="term" value="F:DNA binding"/>
    <property type="evidence" value="ECO:0007669"/>
    <property type="project" value="InterPro"/>
</dbReference>
<dbReference type="InterPro" id="IPR009061">
    <property type="entry name" value="DNA-bd_dom_put_sf"/>
</dbReference>